<organism evidence="1 2">
    <name type="scientific">Plakobranchus ocellatus</name>
    <dbReference type="NCBI Taxonomy" id="259542"/>
    <lineage>
        <taxon>Eukaryota</taxon>
        <taxon>Metazoa</taxon>
        <taxon>Spiralia</taxon>
        <taxon>Lophotrochozoa</taxon>
        <taxon>Mollusca</taxon>
        <taxon>Gastropoda</taxon>
        <taxon>Heterobranchia</taxon>
        <taxon>Euthyneura</taxon>
        <taxon>Panpulmonata</taxon>
        <taxon>Sacoglossa</taxon>
        <taxon>Placobranchoidea</taxon>
        <taxon>Plakobranchidae</taxon>
        <taxon>Plakobranchus</taxon>
    </lineage>
</organism>
<evidence type="ECO:0000313" key="2">
    <source>
        <dbReference type="Proteomes" id="UP000735302"/>
    </source>
</evidence>
<evidence type="ECO:0000313" key="1">
    <source>
        <dbReference type="EMBL" id="GFN75471.1"/>
    </source>
</evidence>
<keyword evidence="2" id="KW-1185">Reference proteome</keyword>
<comment type="caution">
    <text evidence="1">The sequence shown here is derived from an EMBL/GenBank/DDBJ whole genome shotgun (WGS) entry which is preliminary data.</text>
</comment>
<dbReference type="AlphaFoldDB" id="A0AAV3Y055"/>
<dbReference type="EMBL" id="BLXT01000273">
    <property type="protein sequence ID" value="GFN75471.1"/>
    <property type="molecule type" value="Genomic_DNA"/>
</dbReference>
<dbReference type="Proteomes" id="UP000735302">
    <property type="component" value="Unassembled WGS sequence"/>
</dbReference>
<reference evidence="1 2" key="1">
    <citation type="journal article" date="2021" name="Elife">
        <title>Chloroplast acquisition without the gene transfer in kleptoplastic sea slugs, Plakobranchus ocellatus.</title>
        <authorList>
            <person name="Maeda T."/>
            <person name="Takahashi S."/>
            <person name="Yoshida T."/>
            <person name="Shimamura S."/>
            <person name="Takaki Y."/>
            <person name="Nagai Y."/>
            <person name="Toyoda A."/>
            <person name="Suzuki Y."/>
            <person name="Arimoto A."/>
            <person name="Ishii H."/>
            <person name="Satoh N."/>
            <person name="Nishiyama T."/>
            <person name="Hasebe M."/>
            <person name="Maruyama T."/>
            <person name="Minagawa J."/>
            <person name="Obokata J."/>
            <person name="Shigenobu S."/>
        </authorList>
    </citation>
    <scope>NUCLEOTIDE SEQUENCE [LARGE SCALE GENOMIC DNA]</scope>
</reference>
<proteinExistence type="predicted"/>
<gene>
    <name evidence="1" type="ORF">PoB_000197700</name>
</gene>
<accession>A0AAV3Y055</accession>
<name>A0AAV3Y055_9GAST</name>
<sequence>MFSPEVCDIVRFSTRLLAFVLGKFTDLPKIGLLPARSRPDCLCCSAVCKLRHQIQTVAVDADKFVCNHLVNGLEAFPPRMCAECACA</sequence>
<protein>
    <submittedName>
        <fullName evidence="1">Uncharacterized protein</fullName>
    </submittedName>
</protein>